<keyword evidence="1" id="KW-0862">Zinc</keyword>
<gene>
    <name evidence="3" type="ORF">F3Y22_tig00111954pilonHSYRG00059</name>
</gene>
<comment type="caution">
    <text evidence="3">The sequence shown here is derived from an EMBL/GenBank/DDBJ whole genome shotgun (WGS) entry which is preliminary data.</text>
</comment>
<organism evidence="3 4">
    <name type="scientific">Hibiscus syriacus</name>
    <name type="common">Rose of Sharon</name>
    <dbReference type="NCBI Taxonomy" id="106335"/>
    <lineage>
        <taxon>Eukaryota</taxon>
        <taxon>Viridiplantae</taxon>
        <taxon>Streptophyta</taxon>
        <taxon>Embryophyta</taxon>
        <taxon>Tracheophyta</taxon>
        <taxon>Spermatophyta</taxon>
        <taxon>Magnoliopsida</taxon>
        <taxon>eudicotyledons</taxon>
        <taxon>Gunneridae</taxon>
        <taxon>Pentapetalae</taxon>
        <taxon>rosids</taxon>
        <taxon>malvids</taxon>
        <taxon>Malvales</taxon>
        <taxon>Malvaceae</taxon>
        <taxon>Malvoideae</taxon>
        <taxon>Hibiscus</taxon>
    </lineage>
</organism>
<dbReference type="PROSITE" id="PS50966">
    <property type="entry name" value="ZF_SWIM"/>
    <property type="match status" value="1"/>
</dbReference>
<evidence type="ECO:0000256" key="1">
    <source>
        <dbReference type="PROSITE-ProRule" id="PRU00325"/>
    </source>
</evidence>
<keyword evidence="4" id="KW-1185">Reference proteome</keyword>
<dbReference type="AlphaFoldDB" id="A0A6A2Y5P0"/>
<dbReference type="Pfam" id="PF10551">
    <property type="entry name" value="MULE"/>
    <property type="match status" value="1"/>
</dbReference>
<proteinExistence type="predicted"/>
<keyword evidence="1" id="KW-0863">Zinc-finger</keyword>
<sequence length="743" mass="85224">MLYPPFNYHYQCHILLKVARLKHVQNEPLLTSPSTPGALNLHNKIFAMDNTDVDNVKPTEECHEVHNVDESDRLVGQLFCSSDQAWYFYKGFVREHGFSARKGTHGLTWKECEDTRILLFQRRVSSIKVNIVDRQRAHTPVTRTGCKARVVVTATNTNDQWVISKSDQKHNHALCTPAMTPFMRSNRAVSKADIDEATTLKEVGVGTSQVMNYLTQQAGGYHNVGFTHKDLYNALQRGKAKEIVDGDVNALIAYFDYKKHDDPGFFMTYSLDESGALYNLIWSDSTSRSDYTCFGDVIAFDTTYKDNLYGRPIMPIVGVNHHHNTIVFATSIIADETSQSFEAMQRAIKSVIPYAKHILCSWHLSRNAQANIGDPKFTAAFSKCMASWWTTKEFDIQWRSVVSEFNVQKHPWVIEKGNTRHLWAQAYLTGHFFANIRSTQRCESMNASLAIALKHKKTYLDVVREIEDGISRMRMNELKVDYLSSHTKPFQITKLVDLESHAAKIFTRESFRVFQDELIRETLYQIEAEIKSLSDECQHYILSKYAEKNRKFEISFDSRTKTLICSCKKFETVGLPCHHQLHILKQLDYTYFPETLIQSRWTNDAKASAPSYVDLNVSPEVMQMARFAALRLTSSRLCYIASKTDESFKTARDEIKKLIEELENSFGLNDSVNQSIVVNNVRDPQLKQRKRKEVPKNKVEKKIRRCGYCNGEGHNKLTCPQVKLSLSTSTQPTSTDFFEDGME</sequence>
<keyword evidence="1" id="KW-0479">Metal-binding</keyword>
<dbReference type="Pfam" id="PF03101">
    <property type="entry name" value="FAR1"/>
    <property type="match status" value="1"/>
</dbReference>
<feature type="domain" description="SWIM-type" evidence="2">
    <location>
        <begin position="552"/>
        <end position="588"/>
    </location>
</feature>
<dbReference type="InterPro" id="IPR018289">
    <property type="entry name" value="MULE_transposase_dom"/>
</dbReference>
<dbReference type="EMBL" id="VEPZ02001470">
    <property type="protein sequence ID" value="KAE8671406.1"/>
    <property type="molecule type" value="Genomic_DNA"/>
</dbReference>
<evidence type="ECO:0000259" key="2">
    <source>
        <dbReference type="PROSITE" id="PS50966"/>
    </source>
</evidence>
<reference evidence="3" key="1">
    <citation type="submission" date="2019-09" db="EMBL/GenBank/DDBJ databases">
        <title>Draft genome information of white flower Hibiscus syriacus.</title>
        <authorList>
            <person name="Kim Y.-M."/>
        </authorList>
    </citation>
    <scope>NUCLEOTIDE SEQUENCE [LARGE SCALE GENOMIC DNA]</scope>
    <source>
        <strain evidence="3">YM2019G1</strain>
    </source>
</reference>
<dbReference type="InterPro" id="IPR004330">
    <property type="entry name" value="FAR1_DNA_bnd_dom"/>
</dbReference>
<accession>A0A6A2Y5P0</accession>
<name>A0A6A2Y5P0_HIBSY</name>
<evidence type="ECO:0000313" key="3">
    <source>
        <dbReference type="EMBL" id="KAE8671406.1"/>
    </source>
</evidence>
<dbReference type="PANTHER" id="PTHR47718:SF15">
    <property type="entry name" value="PROTEIN FAR1-RELATED SEQUENCE 5-LIKE"/>
    <property type="match status" value="1"/>
</dbReference>
<dbReference type="Proteomes" id="UP000436088">
    <property type="component" value="Unassembled WGS sequence"/>
</dbReference>
<protein>
    <recommendedName>
        <fullName evidence="2">SWIM-type domain-containing protein</fullName>
    </recommendedName>
</protein>
<evidence type="ECO:0000313" key="4">
    <source>
        <dbReference type="Proteomes" id="UP000436088"/>
    </source>
</evidence>
<dbReference type="PANTHER" id="PTHR47718">
    <property type="entry name" value="OS01G0519700 PROTEIN"/>
    <property type="match status" value="1"/>
</dbReference>
<dbReference type="GO" id="GO:0008270">
    <property type="term" value="F:zinc ion binding"/>
    <property type="evidence" value="ECO:0007669"/>
    <property type="project" value="UniProtKB-KW"/>
</dbReference>
<dbReference type="InterPro" id="IPR007527">
    <property type="entry name" value="Znf_SWIM"/>
</dbReference>